<evidence type="ECO:0000313" key="3">
    <source>
        <dbReference type="EMBL" id="KNZ51374.1"/>
    </source>
</evidence>
<name>A0A0L6USA4_9BASI</name>
<feature type="region of interest" description="Disordered" evidence="1">
    <location>
        <begin position="101"/>
        <end position="128"/>
    </location>
</feature>
<keyword evidence="4" id="KW-1185">Reference proteome</keyword>
<keyword evidence="2" id="KW-0732">Signal</keyword>
<proteinExistence type="predicted"/>
<dbReference type="EMBL" id="LAVV01009035">
    <property type="protein sequence ID" value="KNZ51374.1"/>
    <property type="molecule type" value="Genomic_DNA"/>
</dbReference>
<sequence>MARIPWSTGPLRCFGTVRVLCTVTVHQSLVESLWEKADWQLSWGWKGLDHAMTKLYVKQSGMFEPLLSRYRGGCVASGDWIVAGLCAKAVERRQGVGVPTMRHDNKRVKPTSSRLKPTVKPAHGPANNHNLLPITYPPDAGAFPPWLRDPESQQWFNIEAYNQLLDNIPPTQSWSSTPDQEIQHPSPDENFFRANTLSSLTSPYKTSSHELSESGPFQPNIPGIDNTPSVMYILQAADHEFFSPTIQNFNGKIAIPPRPVAMKRTSRPSNEGIFRQLNTKSSKQLNDNSESELKEFGWISLLGFIPNLQRDIPLNKLDLVIDKIKPWDRPQETQLQSSAILKELIVSNQLSPVDAIHRAGNLCKEIRLRHGNLLATFTSPADSDEVVTLVKSNEKEGVIFQEKSNLLNWLKDQLYNPPTREDSEYLSLRSTIIDYLKIDPHSKNSQQIKWETVKGEKRRQQKKFVSLHQAMTTQAAIKILEAYLKSTNLPKWNNLFTKERPLLNLFKYIRSIKQHSDFSKFRERVPGWASSGFFPWKEPLDRKYKQKLGGLFQNKEIK</sequence>
<protein>
    <submittedName>
        <fullName evidence="3">Uncharacterized protein</fullName>
    </submittedName>
</protein>
<feature type="signal peptide" evidence="2">
    <location>
        <begin position="1"/>
        <end position="21"/>
    </location>
</feature>
<reference evidence="3 4" key="1">
    <citation type="submission" date="2015-08" db="EMBL/GenBank/DDBJ databases">
        <title>Next Generation Sequencing and Analysis of the Genome of Puccinia sorghi L Schw, the Causal Agent of Maize Common Rust.</title>
        <authorList>
            <person name="Rochi L."/>
            <person name="Burguener G."/>
            <person name="Darino M."/>
            <person name="Turjanski A."/>
            <person name="Kreff E."/>
            <person name="Dieguez M.J."/>
            <person name="Sacco F."/>
        </authorList>
    </citation>
    <scope>NUCLEOTIDE SEQUENCE [LARGE SCALE GENOMIC DNA]</scope>
    <source>
        <strain evidence="3 4">RO10H11247</strain>
    </source>
</reference>
<dbReference type="AlphaFoldDB" id="A0A0L6USA4"/>
<evidence type="ECO:0000313" key="4">
    <source>
        <dbReference type="Proteomes" id="UP000037035"/>
    </source>
</evidence>
<accession>A0A0L6USA4</accession>
<gene>
    <name evidence="3" type="ORF">VP01_3980g2</name>
</gene>
<evidence type="ECO:0000256" key="1">
    <source>
        <dbReference type="SAM" id="MobiDB-lite"/>
    </source>
</evidence>
<organism evidence="3 4">
    <name type="scientific">Puccinia sorghi</name>
    <dbReference type="NCBI Taxonomy" id="27349"/>
    <lineage>
        <taxon>Eukaryota</taxon>
        <taxon>Fungi</taxon>
        <taxon>Dikarya</taxon>
        <taxon>Basidiomycota</taxon>
        <taxon>Pucciniomycotina</taxon>
        <taxon>Pucciniomycetes</taxon>
        <taxon>Pucciniales</taxon>
        <taxon>Pucciniaceae</taxon>
        <taxon>Puccinia</taxon>
    </lineage>
</organism>
<dbReference type="Proteomes" id="UP000037035">
    <property type="component" value="Unassembled WGS sequence"/>
</dbReference>
<dbReference type="VEuPathDB" id="FungiDB:VP01_3980g2"/>
<comment type="caution">
    <text evidence="3">The sequence shown here is derived from an EMBL/GenBank/DDBJ whole genome shotgun (WGS) entry which is preliminary data.</text>
</comment>
<evidence type="ECO:0000256" key="2">
    <source>
        <dbReference type="SAM" id="SignalP"/>
    </source>
</evidence>
<feature type="chain" id="PRO_5005568064" evidence="2">
    <location>
        <begin position="22"/>
        <end position="558"/>
    </location>
</feature>